<evidence type="ECO:0000313" key="9">
    <source>
        <dbReference type="Proteomes" id="UP000179807"/>
    </source>
</evidence>
<dbReference type="Proteomes" id="UP000179807">
    <property type="component" value="Unassembled WGS sequence"/>
</dbReference>
<feature type="transmembrane region" description="Helical" evidence="6">
    <location>
        <begin position="257"/>
        <end position="277"/>
    </location>
</feature>
<dbReference type="EMBL" id="MLAK01000947">
    <property type="protein sequence ID" value="OHT00617.1"/>
    <property type="molecule type" value="Genomic_DNA"/>
</dbReference>
<dbReference type="GO" id="GO:0005886">
    <property type="term" value="C:plasma membrane"/>
    <property type="evidence" value="ECO:0007669"/>
    <property type="project" value="UniProtKB-SubCell"/>
</dbReference>
<feature type="transmembrane region" description="Helical" evidence="6">
    <location>
        <begin position="194"/>
        <end position="212"/>
    </location>
</feature>
<comment type="subcellular location">
    <subcellularLocation>
        <location evidence="1">Cell membrane</location>
        <topology evidence="1">Multi-pass membrane protein</topology>
    </subcellularLocation>
</comment>
<dbReference type="GeneID" id="94843335"/>
<reference evidence="8" key="1">
    <citation type="submission" date="2016-10" db="EMBL/GenBank/DDBJ databases">
        <authorList>
            <person name="Benchimol M."/>
            <person name="Almeida L.G."/>
            <person name="Vasconcelos A.T."/>
            <person name="Perreira-Neves A."/>
            <person name="Rosa I.A."/>
            <person name="Tasca T."/>
            <person name="Bogo M.R."/>
            <person name="de Souza W."/>
        </authorList>
    </citation>
    <scope>NUCLEOTIDE SEQUENCE [LARGE SCALE GENOMIC DNA]</scope>
    <source>
        <strain evidence="8">K</strain>
    </source>
</reference>
<accession>A0A1J4JNB5</accession>
<dbReference type="GO" id="GO:0016413">
    <property type="term" value="F:O-acetyltransferase activity"/>
    <property type="evidence" value="ECO:0007669"/>
    <property type="project" value="TreeGrafter"/>
</dbReference>
<feature type="transmembrane region" description="Helical" evidence="6">
    <location>
        <begin position="21"/>
        <end position="42"/>
    </location>
</feature>
<evidence type="ECO:0000256" key="5">
    <source>
        <dbReference type="ARBA" id="ARBA00023136"/>
    </source>
</evidence>
<keyword evidence="9" id="KW-1185">Reference proteome</keyword>
<evidence type="ECO:0000256" key="4">
    <source>
        <dbReference type="ARBA" id="ARBA00022989"/>
    </source>
</evidence>
<feature type="transmembrane region" description="Helical" evidence="6">
    <location>
        <begin position="97"/>
        <end position="117"/>
    </location>
</feature>
<feature type="transmembrane region" description="Helical" evidence="6">
    <location>
        <begin position="233"/>
        <end position="251"/>
    </location>
</feature>
<dbReference type="InterPro" id="IPR002656">
    <property type="entry name" value="Acyl_transf_3_dom"/>
</dbReference>
<keyword evidence="5 6" id="KW-0472">Membrane</keyword>
<evidence type="ECO:0000256" key="6">
    <source>
        <dbReference type="SAM" id="Phobius"/>
    </source>
</evidence>
<feature type="transmembrane region" description="Helical" evidence="6">
    <location>
        <begin position="132"/>
        <end position="150"/>
    </location>
</feature>
<feature type="transmembrane region" description="Helical" evidence="6">
    <location>
        <begin position="68"/>
        <end position="85"/>
    </location>
</feature>
<organism evidence="8 9">
    <name type="scientific">Tritrichomonas foetus</name>
    <dbReference type="NCBI Taxonomy" id="1144522"/>
    <lineage>
        <taxon>Eukaryota</taxon>
        <taxon>Metamonada</taxon>
        <taxon>Parabasalia</taxon>
        <taxon>Tritrichomonadida</taxon>
        <taxon>Tritrichomonadidae</taxon>
        <taxon>Tritrichomonas</taxon>
    </lineage>
</organism>
<dbReference type="AlphaFoldDB" id="A0A1J4JNB5"/>
<keyword evidence="8" id="KW-0808">Transferase</keyword>
<keyword evidence="2" id="KW-1003">Cell membrane</keyword>
<evidence type="ECO:0000259" key="7">
    <source>
        <dbReference type="Pfam" id="PF01757"/>
    </source>
</evidence>
<keyword evidence="3 6" id="KW-0812">Transmembrane</keyword>
<dbReference type="VEuPathDB" id="TrichDB:TRFO_32674"/>
<protein>
    <submittedName>
        <fullName evidence="8">Transmembrane acyltransferase</fullName>
    </submittedName>
</protein>
<keyword evidence="8" id="KW-0012">Acyltransferase</keyword>
<evidence type="ECO:0000256" key="2">
    <source>
        <dbReference type="ARBA" id="ARBA00022475"/>
    </source>
</evidence>
<sequence>MISGYLLLPVKLDLPVFLKTRFTRVLFPFIFWCIAYSFYFLARGKISVTDAFLNIPKILVNYGTEVGHLWYIYMLIGIYLFAPIISPWIEKAKFSHFIYYIVFWAITGCIKYIHLVFPNVWGECSWNNTPMLHYFTGHMGYALLGAFIKLHLNKYDLYWLGIILIIFGYAMTTCIYEYMYYIQTESAVDLEMSWDFHLINVMMETAGIFLVLRKIQCNNKYIVTLFQDIALKSYGMYLCHIMLLDGFQTAFDPNLNHPTIFIPLIALATFISTYIIVKAISYIPFSKYIIG</sequence>
<feature type="domain" description="Acyltransferase 3" evidence="7">
    <location>
        <begin position="1"/>
        <end position="276"/>
    </location>
</feature>
<evidence type="ECO:0000256" key="3">
    <source>
        <dbReference type="ARBA" id="ARBA00022692"/>
    </source>
</evidence>
<comment type="caution">
    <text evidence="8">The sequence shown here is derived from an EMBL/GenBank/DDBJ whole genome shotgun (WGS) entry which is preliminary data.</text>
</comment>
<name>A0A1J4JNB5_9EUKA</name>
<proteinExistence type="predicted"/>
<evidence type="ECO:0000313" key="8">
    <source>
        <dbReference type="EMBL" id="OHT00617.1"/>
    </source>
</evidence>
<gene>
    <name evidence="8" type="ORF">TRFO_32674</name>
</gene>
<dbReference type="PANTHER" id="PTHR40074:SF2">
    <property type="entry name" value="O-ACETYLTRANSFERASE WECH"/>
    <property type="match status" value="1"/>
</dbReference>
<feature type="transmembrane region" description="Helical" evidence="6">
    <location>
        <begin position="157"/>
        <end position="182"/>
    </location>
</feature>
<dbReference type="RefSeq" id="XP_068353753.1">
    <property type="nucleotide sequence ID" value="XM_068508631.1"/>
</dbReference>
<keyword evidence="4 6" id="KW-1133">Transmembrane helix</keyword>
<dbReference type="OrthoDB" id="10501633at2759"/>
<evidence type="ECO:0000256" key="1">
    <source>
        <dbReference type="ARBA" id="ARBA00004651"/>
    </source>
</evidence>
<dbReference type="Pfam" id="PF01757">
    <property type="entry name" value="Acyl_transf_3"/>
    <property type="match status" value="1"/>
</dbReference>
<dbReference type="PANTHER" id="PTHR40074">
    <property type="entry name" value="O-ACETYLTRANSFERASE WECH"/>
    <property type="match status" value="1"/>
</dbReference>
<dbReference type="GO" id="GO:0009246">
    <property type="term" value="P:enterobacterial common antigen biosynthetic process"/>
    <property type="evidence" value="ECO:0007669"/>
    <property type="project" value="TreeGrafter"/>
</dbReference>